<proteinExistence type="predicted"/>
<evidence type="ECO:0000313" key="2">
    <source>
        <dbReference type="Proteomes" id="UP000494170"/>
    </source>
</evidence>
<name>A0A6P2N587_BURL3</name>
<dbReference type="EMBL" id="CABVPY010000027">
    <property type="protein sequence ID" value="VWB88532.1"/>
    <property type="molecule type" value="Genomic_DNA"/>
</dbReference>
<dbReference type="AlphaFoldDB" id="A0A6P2N587"/>
<protein>
    <recommendedName>
        <fullName evidence="3">Lipoprotein</fullName>
    </recommendedName>
</protein>
<sequence length="760" mass="79807">MNKTIVYRSFFVFLFVLLLGGCGGGVSSDSSPGTTTRSADLSSTVDVAGKTVQLSWNDVFPSGTVYQIEMEGAEGTFSVVDAIPGTGNASQKLSWSHALTGAVTYRVSVVQNGQTVLLLTSQGASTVSASVPASPPAIVANSPDPLSGTVVLSVNGSQTPYVSVAWYVDLNFVGNGAAAPGNPYSWLTTGVTDGSHLVLARVETSPGNFLELRRSFTVANNAGLVVTTTYSGTSGIINFDTRASAPTGIAQVAGFLDGVSLGVLSAPNACSLTCHGVNDLYRFTVDSTRLSTGSHTFLATATDGTGATKNVATPITISNPPLLTVDTPADGAFVYGTLQLKGGALTDKPGGVQVSATLGSYPILQSSSQLFSTAFDLTGVPPGTYTLTVNASDQTNMRSTLQRTVVVASDPSRVYQPLFDFGIYGTLFAIEGDQVVYQTRSGPMMLRNVVTNTEVVLQKSTLGASPSGVTLENGNVYASTSLLNDCQVNSVCVYQWRPDGSIVNLSTNNPYAGSDYQGDPVAHGNYVVWSNVRGDVGSYTLYNVQQSTYAQIPAPSGVSSVVNTNYDFAVTGNTIDFAFWAAIGSSVPSQNFDLFHWSSITQSSTNLTNGTQNPATLDTLLGIDGQRVVWQQNPLVTTPQTYSLVGQPFSGGPRVTFSTQSSGFMARDGIVAWQEKATNSTAIKVATPTSTVTIANAQGAALFGTAGGYVYYVLGNAIYRWNSATGNAVLILDTIPGWRFFKGNMFYFTINNTVYRIVAS</sequence>
<dbReference type="Proteomes" id="UP000494170">
    <property type="component" value="Unassembled WGS sequence"/>
</dbReference>
<dbReference type="RefSeq" id="WP_174942513.1">
    <property type="nucleotide sequence ID" value="NZ_CABVPY010000027.1"/>
</dbReference>
<reference evidence="1 2" key="1">
    <citation type="submission" date="2019-09" db="EMBL/GenBank/DDBJ databases">
        <authorList>
            <person name="Depoorter E."/>
        </authorList>
    </citation>
    <scope>NUCLEOTIDE SEQUENCE [LARGE SCALE GENOMIC DNA]</scope>
    <source>
        <strain evidence="1">LMG 6863</strain>
    </source>
</reference>
<evidence type="ECO:0000313" key="1">
    <source>
        <dbReference type="EMBL" id="VWB88532.1"/>
    </source>
</evidence>
<organism evidence="1 2">
    <name type="scientific">Burkholderia lata (strain ATCC 17760 / DSM 23089 / LMG 22485 / NCIMB 9086 / R18194 / 383)</name>
    <dbReference type="NCBI Taxonomy" id="482957"/>
    <lineage>
        <taxon>Bacteria</taxon>
        <taxon>Pseudomonadati</taxon>
        <taxon>Pseudomonadota</taxon>
        <taxon>Betaproteobacteria</taxon>
        <taxon>Burkholderiales</taxon>
        <taxon>Burkholderiaceae</taxon>
        <taxon>Burkholderia</taxon>
        <taxon>Burkholderia cepacia complex</taxon>
    </lineage>
</organism>
<dbReference type="Gene3D" id="2.60.40.10">
    <property type="entry name" value="Immunoglobulins"/>
    <property type="match status" value="1"/>
</dbReference>
<gene>
    <name evidence="1" type="ORF">BLA6863_04216</name>
</gene>
<dbReference type="InterPro" id="IPR013783">
    <property type="entry name" value="Ig-like_fold"/>
</dbReference>
<evidence type="ECO:0008006" key="3">
    <source>
        <dbReference type="Google" id="ProtNLM"/>
    </source>
</evidence>
<accession>A0A6P2N587</accession>
<dbReference type="PROSITE" id="PS51257">
    <property type="entry name" value="PROKAR_LIPOPROTEIN"/>
    <property type="match status" value="1"/>
</dbReference>